<keyword evidence="1" id="KW-0732">Signal</keyword>
<feature type="signal peptide" evidence="1">
    <location>
        <begin position="1"/>
        <end position="22"/>
    </location>
</feature>
<reference evidence="3 4" key="1">
    <citation type="submission" date="2016-12" db="EMBL/GenBank/DDBJ databases">
        <title>Analysis of the Molecular Diversity Among Cronobacter Species Isolated from Filth Flies Using a Pan Genomic DNA Microarray.</title>
        <authorList>
            <person name="Pava-Ripoll M."/>
            <person name="Tall B."/>
            <person name="Farber J."/>
            <person name="Fanning S."/>
            <person name="Lehner A."/>
            <person name="Stephan R."/>
            <person name="Pagotto F."/>
            <person name="Iverson C."/>
            <person name="Ziobro G."/>
            <person name="Miller A."/>
            <person name="Pearson R."/>
            <person name="Yan Q."/>
            <person name="Kim M."/>
            <person name="Jeong S."/>
            <person name="Park J."/>
            <person name="Jun S."/>
            <person name="Choi H."/>
            <person name="Chung T."/>
            <person name="Yoo Y."/>
            <person name="Park E."/>
            <person name="Hwang S."/>
            <person name="Lee B."/>
            <person name="Sathyamoorthy V."/>
            <person name="Carter L."/>
            <person name="Mammel M."/>
            <person name="Jackson S."/>
            <person name="Kothary M."/>
            <person name="Patel I."/>
            <person name="Grim C."/>
            <person name="Gopinath G."/>
            <person name="Gangiredla J."/>
            <person name="Chase H."/>
        </authorList>
    </citation>
    <scope>NUCLEOTIDE SEQUENCE [LARGE SCALE GENOMIC DNA]</scope>
    <source>
        <strain evidence="3 4">MOD1-Md1s</strain>
    </source>
</reference>
<proteinExistence type="predicted"/>
<accession>A0A2T7B013</accession>
<dbReference type="OrthoDB" id="6183301at2"/>
<name>A0A2T7B013_9ENTR</name>
<dbReference type="InterPro" id="IPR009560">
    <property type="entry name" value="DUF1176"/>
</dbReference>
<keyword evidence="5" id="KW-1185">Reference proteome</keyword>
<organism evidence="3 4">
    <name type="scientific">Cronobacter muytjensii</name>
    <dbReference type="NCBI Taxonomy" id="413501"/>
    <lineage>
        <taxon>Bacteria</taxon>
        <taxon>Pseudomonadati</taxon>
        <taxon>Pseudomonadota</taxon>
        <taxon>Gammaproteobacteria</taxon>
        <taxon>Enterobacterales</taxon>
        <taxon>Enterobacteriaceae</taxon>
        <taxon>Cronobacter</taxon>
    </lineage>
</organism>
<evidence type="ECO:0000313" key="5">
    <source>
        <dbReference type="Proteomes" id="UP000469927"/>
    </source>
</evidence>
<dbReference type="Pfam" id="PF06674">
    <property type="entry name" value="DUF1176"/>
    <property type="match status" value="1"/>
</dbReference>
<evidence type="ECO:0000313" key="3">
    <source>
        <dbReference type="EMBL" id="PUX18349.1"/>
    </source>
</evidence>
<dbReference type="Proteomes" id="UP000244378">
    <property type="component" value="Unassembled WGS sequence"/>
</dbReference>
<evidence type="ECO:0000313" key="4">
    <source>
        <dbReference type="Proteomes" id="UP000244378"/>
    </source>
</evidence>
<dbReference type="EMBL" id="MSAE01000001">
    <property type="protein sequence ID" value="PUX18349.1"/>
    <property type="molecule type" value="Genomic_DNA"/>
</dbReference>
<dbReference type="RefSeq" id="WP_075192033.1">
    <property type="nucleotide sequence ID" value="NZ_JADKNN010000012.1"/>
</dbReference>
<evidence type="ECO:0000313" key="2">
    <source>
        <dbReference type="EMBL" id="KAB0873839.1"/>
    </source>
</evidence>
<protein>
    <submittedName>
        <fullName evidence="3">DUF1176 domain-containing protein</fullName>
    </submittedName>
</protein>
<evidence type="ECO:0000256" key="1">
    <source>
        <dbReference type="SAM" id="SignalP"/>
    </source>
</evidence>
<reference evidence="2 5" key="2">
    <citation type="submission" date="2019-08" db="EMBL/GenBank/DDBJ databases">
        <title>Prevalence, distribution, and phylogeny of type two toxin-antitoxin genes possessed by Cronobacter species where C. sakazakii homologs follow sequence type lineages.</title>
        <authorList>
            <person name="Finkelstein S."/>
            <person name="Negrete F."/>
            <person name="Jang H."/>
            <person name="Gopinath G.R."/>
            <person name="Tall B.D."/>
        </authorList>
    </citation>
    <scope>NUCLEOTIDE SEQUENCE [LARGE SCALE GENOMIC DNA]</scope>
    <source>
        <strain evidence="2 5">MOD1_GK1257</strain>
    </source>
</reference>
<sequence length="348" mass="36834">MKAATLRGLALTPLCFALSAAAVMPERAYFNHKDWSMVCDNTGTCRVDAYEASDGTGGSLLLTREAGPNTPVTGQIRLGDMNDDDKPSQGPMRLAIDGKDLGTLPEERKDETWQLNEAQTAAVINAVKGRGNVVFKSDNRRFALSAAGASAVLLKMDDVQGRVGTPGALIKKGDKPESAVPAAVPAPVIHAAVVSKAQPVTLTGAALATLLPRLEATKLDGDSCDGLTDETLRNEPVTVTPLSNGKALIAATCWRAAYNEGNGYWVIDEALRGKPTLITLIANDYDQGVITSVQRGRGIGDCMSGASWTWNGDTFVQSDDYNTGECRLIRAGGTWEMPTLVTTVIPAK</sequence>
<gene>
    <name evidence="3" type="ORF">AUN14_00015</name>
    <name evidence="2" type="ORF">FZI19_18260</name>
</gene>
<dbReference type="Proteomes" id="UP000469927">
    <property type="component" value="Unassembled WGS sequence"/>
</dbReference>
<dbReference type="EMBL" id="WAGD01000068">
    <property type="protein sequence ID" value="KAB0873839.1"/>
    <property type="molecule type" value="Genomic_DNA"/>
</dbReference>
<feature type="chain" id="PRO_5015421208" evidence="1">
    <location>
        <begin position="23"/>
        <end position="348"/>
    </location>
</feature>
<comment type="caution">
    <text evidence="3">The sequence shown here is derived from an EMBL/GenBank/DDBJ whole genome shotgun (WGS) entry which is preliminary data.</text>
</comment>
<dbReference type="AlphaFoldDB" id="A0A2T7B013"/>